<dbReference type="InterPro" id="IPR025762">
    <property type="entry name" value="DFDF"/>
</dbReference>
<evidence type="ECO:0000313" key="9">
    <source>
        <dbReference type="Proteomes" id="UP000799436"/>
    </source>
</evidence>
<feature type="domain" description="TFG box profile" evidence="6">
    <location>
        <begin position="519"/>
        <end position="539"/>
    </location>
</feature>
<feature type="short sequence motif" description="FFD box" evidence="1">
    <location>
        <begin position="492"/>
        <end position="508"/>
    </location>
</feature>
<feature type="compositionally biased region" description="Low complexity" evidence="3">
    <location>
        <begin position="268"/>
        <end position="277"/>
    </location>
</feature>
<feature type="compositionally biased region" description="Basic residues" evidence="3">
    <location>
        <begin position="548"/>
        <end position="558"/>
    </location>
</feature>
<dbReference type="GO" id="GO:0000932">
    <property type="term" value="C:P-body"/>
    <property type="evidence" value="ECO:0007669"/>
    <property type="project" value="TreeGrafter"/>
</dbReference>
<dbReference type="SMART" id="SM01199">
    <property type="entry name" value="FDF"/>
    <property type="match status" value="1"/>
</dbReference>
<feature type="compositionally biased region" description="Low complexity" evidence="3">
    <location>
        <begin position="290"/>
        <end position="304"/>
    </location>
</feature>
<feature type="compositionally biased region" description="Basic and acidic residues" evidence="3">
    <location>
        <begin position="409"/>
        <end position="421"/>
    </location>
</feature>
<feature type="compositionally biased region" description="Low complexity" evidence="3">
    <location>
        <begin position="327"/>
        <end position="367"/>
    </location>
</feature>
<dbReference type="PROSITE" id="PS51512">
    <property type="entry name" value="DFDF"/>
    <property type="match status" value="1"/>
</dbReference>
<evidence type="ECO:0000256" key="2">
    <source>
        <dbReference type="PROSITE-ProRule" id="PRU00869"/>
    </source>
</evidence>
<dbReference type="Pfam" id="PF09532">
    <property type="entry name" value="FDF"/>
    <property type="match status" value="1"/>
</dbReference>
<dbReference type="InterPro" id="IPR025768">
    <property type="entry name" value="TFG_box"/>
</dbReference>
<dbReference type="InterPro" id="IPR019050">
    <property type="entry name" value="FDF_dom"/>
</dbReference>
<dbReference type="Pfam" id="PF12701">
    <property type="entry name" value="LSM14"/>
    <property type="match status" value="1"/>
</dbReference>
<evidence type="ECO:0000259" key="5">
    <source>
        <dbReference type="PROSITE" id="PS51513"/>
    </source>
</evidence>
<evidence type="ECO:0000259" key="6">
    <source>
        <dbReference type="PROSITE" id="PS51536"/>
    </source>
</evidence>
<feature type="short sequence motif" description="TFG box" evidence="2">
    <location>
        <begin position="519"/>
        <end position="539"/>
    </location>
</feature>
<feature type="compositionally biased region" description="Polar residues" evidence="3">
    <location>
        <begin position="531"/>
        <end position="540"/>
    </location>
</feature>
<protein>
    <recommendedName>
        <fullName evidence="10">TFG box profile domain-containing protein</fullName>
    </recommendedName>
</protein>
<feature type="compositionally biased region" description="Polar residues" evidence="3">
    <location>
        <begin position="495"/>
        <end position="506"/>
    </location>
</feature>
<feature type="compositionally biased region" description="Basic and acidic residues" evidence="3">
    <location>
        <begin position="465"/>
        <end position="480"/>
    </location>
</feature>
<feature type="compositionally biased region" description="Pro residues" evidence="3">
    <location>
        <begin position="218"/>
        <end position="230"/>
    </location>
</feature>
<dbReference type="EMBL" id="ML995858">
    <property type="protein sequence ID" value="KAF2767321.1"/>
    <property type="molecule type" value="Genomic_DNA"/>
</dbReference>
<dbReference type="GO" id="GO:0003729">
    <property type="term" value="F:mRNA binding"/>
    <property type="evidence" value="ECO:0007669"/>
    <property type="project" value="TreeGrafter"/>
</dbReference>
<dbReference type="InterPro" id="IPR047575">
    <property type="entry name" value="Sm"/>
</dbReference>
<name>A0A6G1L327_9PEZI</name>
<dbReference type="Proteomes" id="UP000799436">
    <property type="component" value="Unassembled WGS sequence"/>
</dbReference>
<feature type="compositionally biased region" description="Basic and acidic residues" evidence="3">
    <location>
        <begin position="73"/>
        <end position="89"/>
    </location>
</feature>
<dbReference type="AlphaFoldDB" id="A0A6G1L327"/>
<evidence type="ECO:0000256" key="3">
    <source>
        <dbReference type="SAM" id="MobiDB-lite"/>
    </source>
</evidence>
<feature type="region of interest" description="Disordered" evidence="3">
    <location>
        <begin position="73"/>
        <end position="439"/>
    </location>
</feature>
<dbReference type="SUPFAM" id="SSF50182">
    <property type="entry name" value="Sm-like ribonucleoproteins"/>
    <property type="match status" value="1"/>
</dbReference>
<feature type="compositionally biased region" description="Low complexity" evidence="3">
    <location>
        <begin position="239"/>
        <end position="259"/>
    </location>
</feature>
<dbReference type="InterPro" id="IPR025761">
    <property type="entry name" value="FFD_box"/>
</dbReference>
<evidence type="ECO:0000313" key="8">
    <source>
        <dbReference type="EMBL" id="KAF2767321.1"/>
    </source>
</evidence>
<feature type="compositionally biased region" description="Low complexity" evidence="3">
    <location>
        <begin position="200"/>
        <end position="217"/>
    </location>
</feature>
<sequence>MSEYIGSRISLVSKSEIRYIGTLDDINSETHTVALIDVTSYGTEGRRPGNEMAGSDHVFEYIVFRGSDVKDLKIVEPPKQKEESDRPTMPDDPAILGSARPGGQQGPPPPQGLHRPNQFRGPPPGPYPPQQFGGYPPGPPPGQFPNQPPRFQGPGGPHGFPGAPGAVPGYGMGYGPPPPGYGMGFGPPPPGPGFPGQGPAPGQFGSPAQTPIGLPGQQRPPPGMQGPAQPPIGSGSNKATPQPTPAQAAAPPSAPSQQQKPVEMSAVATPGPGATNAPPGPPPPVESKPTVSAATAPSAPAQAQNKSVQKANASRVAVPLPSAGVLAAKPPQRPAASQQQASALQPQQNLQDATQKATAAVAAAMAKLGQPQGQQTTDGADNLTRQMNNMRIHDGEHRGRGRGRGRGGPPREGRGGRRESAPRQTVEVPKEDYDFEGANAKFNKEDLVKEAIASGEPLTSPANGAKEDPLSADANGHKDGEGEDVVIPKAEGSYNKKSSFFDNISSDLKDRMERDGGVDGRAIRQKERSQNMETFGQSNVDGGYRGGFRGRGRGRGFRGGRGFESRGRGYGRGRGGIEGVQTA</sequence>
<dbReference type="PROSITE" id="PS51513">
    <property type="entry name" value="FFD"/>
    <property type="match status" value="1"/>
</dbReference>
<dbReference type="PROSITE" id="PS51536">
    <property type="entry name" value="TFG"/>
    <property type="match status" value="1"/>
</dbReference>
<dbReference type="SMART" id="SM01271">
    <property type="entry name" value="LSM14"/>
    <property type="match status" value="1"/>
</dbReference>
<evidence type="ECO:0008006" key="10">
    <source>
        <dbReference type="Google" id="ProtNLM"/>
    </source>
</evidence>
<dbReference type="PANTHER" id="PTHR13586:SF0">
    <property type="entry name" value="TRAILER HITCH, ISOFORM H"/>
    <property type="match status" value="1"/>
</dbReference>
<dbReference type="PANTHER" id="PTHR13586">
    <property type="entry name" value="SCD6 PROTEIN-RELATED"/>
    <property type="match status" value="1"/>
</dbReference>
<feature type="domain" description="FFD box profile" evidence="5">
    <location>
        <begin position="492"/>
        <end position="508"/>
    </location>
</feature>
<feature type="compositionally biased region" description="Gly residues" evidence="3">
    <location>
        <begin position="568"/>
        <end position="583"/>
    </location>
</feature>
<dbReference type="OrthoDB" id="21539at2759"/>
<evidence type="ECO:0000259" key="4">
    <source>
        <dbReference type="PROSITE" id="PS51512"/>
    </source>
</evidence>
<dbReference type="InterPro" id="IPR010920">
    <property type="entry name" value="LSM_dom_sf"/>
</dbReference>
<feature type="compositionally biased region" description="Polar residues" evidence="3">
    <location>
        <begin position="371"/>
        <end position="389"/>
    </location>
</feature>
<feature type="compositionally biased region" description="Basic and acidic residues" evidence="3">
    <location>
        <begin position="507"/>
        <end position="530"/>
    </location>
</feature>
<organism evidence="8 9">
    <name type="scientific">Teratosphaeria nubilosa</name>
    <dbReference type="NCBI Taxonomy" id="161662"/>
    <lineage>
        <taxon>Eukaryota</taxon>
        <taxon>Fungi</taxon>
        <taxon>Dikarya</taxon>
        <taxon>Ascomycota</taxon>
        <taxon>Pezizomycotina</taxon>
        <taxon>Dothideomycetes</taxon>
        <taxon>Dothideomycetidae</taxon>
        <taxon>Mycosphaerellales</taxon>
        <taxon>Teratosphaeriaceae</taxon>
        <taxon>Teratosphaeria</taxon>
    </lineage>
</organism>
<proteinExistence type="predicted"/>
<dbReference type="GO" id="GO:0033962">
    <property type="term" value="P:P-body assembly"/>
    <property type="evidence" value="ECO:0007669"/>
    <property type="project" value="TreeGrafter"/>
</dbReference>
<evidence type="ECO:0000259" key="7">
    <source>
        <dbReference type="PROSITE" id="PS52002"/>
    </source>
</evidence>
<dbReference type="Gene3D" id="2.30.30.100">
    <property type="match status" value="1"/>
</dbReference>
<dbReference type="CDD" id="cd01736">
    <property type="entry name" value="LSm14_N"/>
    <property type="match status" value="1"/>
</dbReference>
<reference evidence="8" key="1">
    <citation type="journal article" date="2020" name="Stud. Mycol.">
        <title>101 Dothideomycetes genomes: a test case for predicting lifestyles and emergence of pathogens.</title>
        <authorList>
            <person name="Haridas S."/>
            <person name="Albert R."/>
            <person name="Binder M."/>
            <person name="Bloem J."/>
            <person name="Labutti K."/>
            <person name="Salamov A."/>
            <person name="Andreopoulos B."/>
            <person name="Baker S."/>
            <person name="Barry K."/>
            <person name="Bills G."/>
            <person name="Bluhm B."/>
            <person name="Cannon C."/>
            <person name="Castanera R."/>
            <person name="Culley D."/>
            <person name="Daum C."/>
            <person name="Ezra D."/>
            <person name="Gonzalez J."/>
            <person name="Henrissat B."/>
            <person name="Kuo A."/>
            <person name="Liang C."/>
            <person name="Lipzen A."/>
            <person name="Lutzoni F."/>
            <person name="Magnuson J."/>
            <person name="Mondo S."/>
            <person name="Nolan M."/>
            <person name="Ohm R."/>
            <person name="Pangilinan J."/>
            <person name="Park H.-J."/>
            <person name="Ramirez L."/>
            <person name="Alfaro M."/>
            <person name="Sun H."/>
            <person name="Tritt A."/>
            <person name="Yoshinaga Y."/>
            <person name="Zwiers L.-H."/>
            <person name="Turgeon B."/>
            <person name="Goodwin S."/>
            <person name="Spatafora J."/>
            <person name="Crous P."/>
            <person name="Grigoriev I."/>
        </authorList>
    </citation>
    <scope>NUCLEOTIDE SEQUENCE</scope>
    <source>
        <strain evidence="8">CBS 116005</strain>
    </source>
</reference>
<gene>
    <name evidence="8" type="ORF">EJ03DRAFT_329346</name>
</gene>
<accession>A0A6G1L327</accession>
<feature type="region of interest" description="Disordered" evidence="3">
    <location>
        <begin position="452"/>
        <end position="583"/>
    </location>
</feature>
<feature type="domain" description="DFDF" evidence="4">
    <location>
        <begin position="421"/>
        <end position="457"/>
    </location>
</feature>
<dbReference type="PROSITE" id="PS52002">
    <property type="entry name" value="SM"/>
    <property type="match status" value="1"/>
</dbReference>
<feature type="compositionally biased region" description="Pro residues" evidence="3">
    <location>
        <begin position="175"/>
        <end position="193"/>
    </location>
</feature>
<dbReference type="InterPro" id="IPR025609">
    <property type="entry name" value="Lsm14-like_N"/>
</dbReference>
<feature type="domain" description="Sm" evidence="7">
    <location>
        <begin position="1"/>
        <end position="78"/>
    </location>
</feature>
<keyword evidence="9" id="KW-1185">Reference proteome</keyword>
<dbReference type="GO" id="GO:0034063">
    <property type="term" value="P:stress granule assembly"/>
    <property type="evidence" value="ECO:0007669"/>
    <property type="project" value="TreeGrafter"/>
</dbReference>
<evidence type="ECO:0000256" key="1">
    <source>
        <dbReference type="PROSITE-ProRule" id="PRU00846"/>
    </source>
</evidence>
<feature type="compositionally biased region" description="Pro residues" evidence="3">
    <location>
        <begin position="136"/>
        <end position="148"/>
    </location>
</feature>